<dbReference type="Pfam" id="PF13229">
    <property type="entry name" value="Beta_helix"/>
    <property type="match status" value="1"/>
</dbReference>
<organism evidence="3 4">
    <name type="scientific">Pyxidicoccus parkwayensis</name>
    <dbReference type="NCBI Taxonomy" id="2813578"/>
    <lineage>
        <taxon>Bacteria</taxon>
        <taxon>Pseudomonadati</taxon>
        <taxon>Myxococcota</taxon>
        <taxon>Myxococcia</taxon>
        <taxon>Myxococcales</taxon>
        <taxon>Cystobacterineae</taxon>
        <taxon>Myxococcaceae</taxon>
        <taxon>Pyxidicoccus</taxon>
    </lineage>
</organism>
<keyword evidence="4" id="KW-1185">Reference proteome</keyword>
<reference evidence="3 4" key="1">
    <citation type="submission" date="2021-02" db="EMBL/GenBank/DDBJ databases">
        <title>De Novo genome assembly of isolated myxobacteria.</title>
        <authorList>
            <person name="Stevens D.C."/>
        </authorList>
    </citation>
    <scope>NUCLEOTIDE SEQUENCE [LARGE SCALE GENOMIC DNA]</scope>
    <source>
        <strain evidence="4">SCPEA02</strain>
    </source>
</reference>
<feature type="domain" description="Right handed beta helix" evidence="2">
    <location>
        <begin position="210"/>
        <end position="364"/>
    </location>
</feature>
<evidence type="ECO:0000259" key="2">
    <source>
        <dbReference type="Pfam" id="PF13229"/>
    </source>
</evidence>
<dbReference type="Proteomes" id="UP000662747">
    <property type="component" value="Chromosome"/>
</dbReference>
<evidence type="ECO:0000313" key="4">
    <source>
        <dbReference type="Proteomes" id="UP000662747"/>
    </source>
</evidence>
<dbReference type="InterPro" id="IPR039448">
    <property type="entry name" value="Beta_helix"/>
</dbReference>
<dbReference type="RefSeq" id="WP_206724556.1">
    <property type="nucleotide sequence ID" value="NZ_CP071090.1"/>
</dbReference>
<protein>
    <submittedName>
        <fullName evidence="3">Right-handed parallel beta-helix repeat-containing protein</fullName>
    </submittedName>
</protein>
<feature type="chain" id="PRO_5046405313" evidence="1">
    <location>
        <begin position="35"/>
        <end position="495"/>
    </location>
</feature>
<dbReference type="InterPro" id="IPR012334">
    <property type="entry name" value="Pectin_lyas_fold"/>
</dbReference>
<feature type="signal peptide" evidence="1">
    <location>
        <begin position="1"/>
        <end position="34"/>
    </location>
</feature>
<dbReference type="EMBL" id="CP071090">
    <property type="protein sequence ID" value="QSQ22980.1"/>
    <property type="molecule type" value="Genomic_DNA"/>
</dbReference>
<evidence type="ECO:0000313" key="3">
    <source>
        <dbReference type="EMBL" id="QSQ22980.1"/>
    </source>
</evidence>
<accession>A0ABX7NVN1</accession>
<keyword evidence="1" id="KW-0732">Signal</keyword>
<name>A0ABX7NVN1_9BACT</name>
<dbReference type="SUPFAM" id="SSF51126">
    <property type="entry name" value="Pectin lyase-like"/>
    <property type="match status" value="1"/>
</dbReference>
<dbReference type="NCBIfam" id="NF041518">
    <property type="entry name" value="choice_anch_Q"/>
    <property type="match status" value="1"/>
</dbReference>
<gene>
    <name evidence="3" type="ORF">JY651_49160</name>
</gene>
<evidence type="ECO:0000256" key="1">
    <source>
        <dbReference type="SAM" id="SignalP"/>
    </source>
</evidence>
<dbReference type="Gene3D" id="2.160.20.10">
    <property type="entry name" value="Single-stranded right-handed beta-helix, Pectin lyase-like"/>
    <property type="match status" value="1"/>
</dbReference>
<dbReference type="InterPro" id="IPR059226">
    <property type="entry name" value="Choice_anch_Q_dom"/>
</dbReference>
<dbReference type="InterPro" id="IPR011050">
    <property type="entry name" value="Pectin_lyase_fold/virulence"/>
</dbReference>
<proteinExistence type="predicted"/>
<sequence>MTIRYAVTKVTKGHVGLRRLFLVGLVLASTSAWATEFWVDPVRGSPSGDGSAARPWRTLKEVIDAGLVETRNWESLPYVEGKVLVPRNVGAPVKAGDTLWLRGGYHGEVDVWSHYNTGYVTVAAAPGEEPRLGRLLVRSSAYWVFKGLHISSEYMPVPQKTTLVQLEWHNYRGPVHHITLEGNVIQAVSDISGFTEADWVGRVGHGIVGDGWGLVIRGNHLKNVNYGIQVGAYDSVVECNTVENFAGDGLRGLGDDSVFQYNTVKNCYEVYADHRDGFQSWTYGPGGVGTGEVRNVVLRGNYILNYEDANQPFRCALQGIGNFDGTFVDWVVENNVIVTDHYHGITFMGARGVRVVNNTVLEPNGAAGQPGPPWIRVSEHKNGTPPQACVVRNNLAPKYANASVGVSEDHNLVVSDPAAFYVNPTTYDLRLKSGSPAIDVGSATLAPLIDVEGVARPQGAGVDLGAYEWRPSAPPVATAGAGVPQCAAFQPGAAR</sequence>